<sequence>MDFDIISFDLDGTLVDTAGEIAEAANRALESHGIERRPEHLITRHIGAGTRELMLRVLAEVFLEQPELADRVRPEHVLASLDHHYEATTGSTSQPYAGAGEMLARLRDAGVRLACTTNKELRHARRLLEAHRLAECFDLVTGGDSLSVKKPDAGVLRHVVFTLRGDRRRSAHLGDSHIDVQAARQAGVAAWAVTFGYNGGRPIEASRPDRLFPDLNTVAAHVLRREVA</sequence>
<keyword evidence="5" id="KW-0378">Hydrolase</keyword>
<comment type="pathway">
    <text evidence="2">Organic acid metabolism; glycolate biosynthesis; glycolate from 2-phosphoglycolate: step 1/1.</text>
</comment>
<dbReference type="PRINTS" id="PR00413">
    <property type="entry name" value="HADHALOGNASE"/>
</dbReference>
<reference evidence="5 6" key="1">
    <citation type="submission" date="2024-04" db="EMBL/GenBank/DDBJ databases">
        <title>Novel species of the genus Ideonella isolated from streams.</title>
        <authorList>
            <person name="Lu H."/>
        </authorList>
    </citation>
    <scope>NUCLEOTIDE SEQUENCE [LARGE SCALE GENOMIC DNA]</scope>
    <source>
        <strain evidence="5 6">DXS29W</strain>
    </source>
</reference>
<dbReference type="Gene3D" id="1.10.150.240">
    <property type="entry name" value="Putative phosphatase, domain 2"/>
    <property type="match status" value="1"/>
</dbReference>
<dbReference type="GO" id="GO:0016787">
    <property type="term" value="F:hydrolase activity"/>
    <property type="evidence" value="ECO:0007669"/>
    <property type="project" value="UniProtKB-KW"/>
</dbReference>
<evidence type="ECO:0000256" key="4">
    <source>
        <dbReference type="ARBA" id="ARBA00013078"/>
    </source>
</evidence>
<dbReference type="PANTHER" id="PTHR43434:SF1">
    <property type="entry name" value="PHOSPHOGLYCOLATE PHOSPHATASE"/>
    <property type="match status" value="1"/>
</dbReference>
<name>A0ABU9BI91_9BURK</name>
<evidence type="ECO:0000256" key="2">
    <source>
        <dbReference type="ARBA" id="ARBA00004818"/>
    </source>
</evidence>
<comment type="catalytic activity">
    <reaction evidence="1">
        <text>2-phosphoglycolate + H2O = glycolate + phosphate</text>
        <dbReference type="Rhea" id="RHEA:14369"/>
        <dbReference type="ChEBI" id="CHEBI:15377"/>
        <dbReference type="ChEBI" id="CHEBI:29805"/>
        <dbReference type="ChEBI" id="CHEBI:43474"/>
        <dbReference type="ChEBI" id="CHEBI:58033"/>
        <dbReference type="EC" id="3.1.3.18"/>
    </reaction>
</comment>
<dbReference type="EC" id="3.1.3.18" evidence="4"/>
<comment type="similarity">
    <text evidence="3">Belongs to the HAD-like hydrolase superfamily. CbbY/CbbZ/Gph/YieH family.</text>
</comment>
<dbReference type="EMBL" id="JBBUTG010000001">
    <property type="protein sequence ID" value="MEK8029678.1"/>
    <property type="molecule type" value="Genomic_DNA"/>
</dbReference>
<dbReference type="InterPro" id="IPR023214">
    <property type="entry name" value="HAD_sf"/>
</dbReference>
<dbReference type="Pfam" id="PF13419">
    <property type="entry name" value="HAD_2"/>
    <property type="match status" value="1"/>
</dbReference>
<dbReference type="PANTHER" id="PTHR43434">
    <property type="entry name" value="PHOSPHOGLYCOLATE PHOSPHATASE"/>
    <property type="match status" value="1"/>
</dbReference>
<evidence type="ECO:0000256" key="3">
    <source>
        <dbReference type="ARBA" id="ARBA00006171"/>
    </source>
</evidence>
<dbReference type="RefSeq" id="WP_341424012.1">
    <property type="nucleotide sequence ID" value="NZ_JBBUTG010000001.1"/>
</dbReference>
<dbReference type="InterPro" id="IPR006439">
    <property type="entry name" value="HAD-SF_hydro_IA"/>
</dbReference>
<gene>
    <name evidence="5" type="ORF">AACH06_02500</name>
</gene>
<evidence type="ECO:0000313" key="6">
    <source>
        <dbReference type="Proteomes" id="UP001371218"/>
    </source>
</evidence>
<dbReference type="SFLD" id="SFLDG01129">
    <property type="entry name" value="C1.5:_HAD__Beta-PGM__Phosphata"/>
    <property type="match status" value="1"/>
</dbReference>
<dbReference type="SFLD" id="SFLDS00003">
    <property type="entry name" value="Haloacid_Dehalogenase"/>
    <property type="match status" value="1"/>
</dbReference>
<accession>A0ABU9BI91</accession>
<dbReference type="Gene3D" id="3.40.50.1000">
    <property type="entry name" value="HAD superfamily/HAD-like"/>
    <property type="match status" value="1"/>
</dbReference>
<dbReference type="InterPro" id="IPR050155">
    <property type="entry name" value="HAD-like_hydrolase_sf"/>
</dbReference>
<protein>
    <recommendedName>
        <fullName evidence="4">phosphoglycolate phosphatase</fullName>
        <ecNumber evidence="4">3.1.3.18</ecNumber>
    </recommendedName>
</protein>
<organism evidence="5 6">
    <name type="scientific">Ideonella lacteola</name>
    <dbReference type="NCBI Taxonomy" id="2984193"/>
    <lineage>
        <taxon>Bacteria</taxon>
        <taxon>Pseudomonadati</taxon>
        <taxon>Pseudomonadota</taxon>
        <taxon>Betaproteobacteria</taxon>
        <taxon>Burkholderiales</taxon>
        <taxon>Sphaerotilaceae</taxon>
        <taxon>Ideonella</taxon>
    </lineage>
</organism>
<evidence type="ECO:0000313" key="5">
    <source>
        <dbReference type="EMBL" id="MEK8029678.1"/>
    </source>
</evidence>
<dbReference type="NCBIfam" id="TIGR01549">
    <property type="entry name" value="HAD-SF-IA-v1"/>
    <property type="match status" value="1"/>
</dbReference>
<comment type="caution">
    <text evidence="5">The sequence shown here is derived from an EMBL/GenBank/DDBJ whole genome shotgun (WGS) entry which is preliminary data.</text>
</comment>
<dbReference type="SUPFAM" id="SSF56784">
    <property type="entry name" value="HAD-like"/>
    <property type="match status" value="1"/>
</dbReference>
<dbReference type="Proteomes" id="UP001371218">
    <property type="component" value="Unassembled WGS sequence"/>
</dbReference>
<dbReference type="InterPro" id="IPR036412">
    <property type="entry name" value="HAD-like_sf"/>
</dbReference>
<keyword evidence="6" id="KW-1185">Reference proteome</keyword>
<evidence type="ECO:0000256" key="1">
    <source>
        <dbReference type="ARBA" id="ARBA00000830"/>
    </source>
</evidence>
<dbReference type="InterPro" id="IPR041492">
    <property type="entry name" value="HAD_2"/>
</dbReference>
<dbReference type="InterPro" id="IPR023198">
    <property type="entry name" value="PGP-like_dom2"/>
</dbReference>
<proteinExistence type="inferred from homology"/>